<dbReference type="Gene3D" id="3.40.630.30">
    <property type="match status" value="1"/>
</dbReference>
<proteinExistence type="predicted"/>
<organism evidence="2 3">
    <name type="scientific">Isobaculum melis</name>
    <dbReference type="NCBI Taxonomy" id="142588"/>
    <lineage>
        <taxon>Bacteria</taxon>
        <taxon>Bacillati</taxon>
        <taxon>Bacillota</taxon>
        <taxon>Bacilli</taxon>
        <taxon>Lactobacillales</taxon>
        <taxon>Carnobacteriaceae</taxon>
        <taxon>Isobaculum</taxon>
    </lineage>
</organism>
<dbReference type="InterPro" id="IPR016181">
    <property type="entry name" value="Acyl_CoA_acyltransferase"/>
</dbReference>
<dbReference type="PROSITE" id="PS51186">
    <property type="entry name" value="GNAT"/>
    <property type="match status" value="1"/>
</dbReference>
<reference evidence="2 3" key="1">
    <citation type="submission" date="2016-10" db="EMBL/GenBank/DDBJ databases">
        <authorList>
            <person name="de Groot N.N."/>
        </authorList>
    </citation>
    <scope>NUCLEOTIDE SEQUENCE [LARGE SCALE GENOMIC DNA]</scope>
    <source>
        <strain evidence="2 3">DSM 13760</strain>
    </source>
</reference>
<dbReference type="AlphaFoldDB" id="A0A1H9QSM3"/>
<dbReference type="SUPFAM" id="SSF55729">
    <property type="entry name" value="Acyl-CoA N-acyltransferases (Nat)"/>
    <property type="match status" value="1"/>
</dbReference>
<keyword evidence="3" id="KW-1185">Reference proteome</keyword>
<dbReference type="STRING" id="142588.SAMN04488559_102259"/>
<dbReference type="InterPro" id="IPR039143">
    <property type="entry name" value="GNPNAT1-like"/>
</dbReference>
<evidence type="ECO:0000313" key="2">
    <source>
        <dbReference type="EMBL" id="SER63440.1"/>
    </source>
</evidence>
<accession>A0A1H9QSM3</accession>
<keyword evidence="2" id="KW-0808">Transferase</keyword>
<evidence type="ECO:0000313" key="3">
    <source>
        <dbReference type="Proteomes" id="UP000198948"/>
    </source>
</evidence>
<dbReference type="EMBL" id="FOHA01000002">
    <property type="protein sequence ID" value="SER63440.1"/>
    <property type="molecule type" value="Genomic_DNA"/>
</dbReference>
<feature type="domain" description="N-acetyltransferase" evidence="1">
    <location>
        <begin position="1"/>
        <end position="90"/>
    </location>
</feature>
<dbReference type="GO" id="GO:0008080">
    <property type="term" value="F:N-acetyltransferase activity"/>
    <property type="evidence" value="ECO:0007669"/>
    <property type="project" value="TreeGrafter"/>
</dbReference>
<gene>
    <name evidence="2" type="ORF">SAMN04488559_102259</name>
</gene>
<dbReference type="PANTHER" id="PTHR13355">
    <property type="entry name" value="GLUCOSAMINE 6-PHOSPHATE N-ACETYLTRANSFERASE"/>
    <property type="match status" value="1"/>
</dbReference>
<sequence>MFQADKLIGTLSFFEEEPRVAHLTAFVIHQSFQRMGLGKELVKFLVADLHQQGYLKLHVDTRAEAKIFYQKCGFPVVEGPILNKKLKIIK</sequence>
<name>A0A1H9QSM3_9LACT</name>
<dbReference type="CDD" id="cd04301">
    <property type="entry name" value="NAT_SF"/>
    <property type="match status" value="1"/>
</dbReference>
<dbReference type="InterPro" id="IPR000182">
    <property type="entry name" value="GNAT_dom"/>
</dbReference>
<dbReference type="Pfam" id="PF00583">
    <property type="entry name" value="Acetyltransf_1"/>
    <property type="match status" value="1"/>
</dbReference>
<protein>
    <submittedName>
        <fullName evidence="2">Acetyltransferase (GNAT) family protein</fullName>
    </submittedName>
</protein>
<dbReference type="Proteomes" id="UP000198948">
    <property type="component" value="Unassembled WGS sequence"/>
</dbReference>
<evidence type="ECO:0000259" key="1">
    <source>
        <dbReference type="PROSITE" id="PS51186"/>
    </source>
</evidence>